<evidence type="ECO:0000256" key="1">
    <source>
        <dbReference type="SAM" id="MobiDB-lite"/>
    </source>
</evidence>
<sequence length="52" mass="6169">QKYKLTQTVITQQLQQVYEQEVHESEPSLENIAQHNRSEYEKNNSNFTENAT</sequence>
<accession>A0ABN7WAP8</accession>
<proteinExistence type="predicted"/>
<keyword evidence="3" id="KW-1185">Reference proteome</keyword>
<dbReference type="EMBL" id="CAJVQB010037196">
    <property type="protein sequence ID" value="CAG8824958.1"/>
    <property type="molecule type" value="Genomic_DNA"/>
</dbReference>
<feature type="compositionally biased region" description="Polar residues" evidence="1">
    <location>
        <begin position="43"/>
        <end position="52"/>
    </location>
</feature>
<comment type="caution">
    <text evidence="2">The sequence shown here is derived from an EMBL/GenBank/DDBJ whole genome shotgun (WGS) entry which is preliminary data.</text>
</comment>
<feature type="region of interest" description="Disordered" evidence="1">
    <location>
        <begin position="21"/>
        <end position="52"/>
    </location>
</feature>
<reference evidence="2 3" key="1">
    <citation type="submission" date="2021-06" db="EMBL/GenBank/DDBJ databases">
        <authorList>
            <person name="Kallberg Y."/>
            <person name="Tangrot J."/>
            <person name="Rosling A."/>
        </authorList>
    </citation>
    <scope>NUCLEOTIDE SEQUENCE [LARGE SCALE GENOMIC DNA]</scope>
    <source>
        <strain evidence="2 3">120-4 pot B 10/14</strain>
    </source>
</reference>
<organism evidence="2 3">
    <name type="scientific">Gigaspora margarita</name>
    <dbReference type="NCBI Taxonomy" id="4874"/>
    <lineage>
        <taxon>Eukaryota</taxon>
        <taxon>Fungi</taxon>
        <taxon>Fungi incertae sedis</taxon>
        <taxon>Mucoromycota</taxon>
        <taxon>Glomeromycotina</taxon>
        <taxon>Glomeromycetes</taxon>
        <taxon>Diversisporales</taxon>
        <taxon>Gigasporaceae</taxon>
        <taxon>Gigaspora</taxon>
    </lineage>
</organism>
<evidence type="ECO:0000313" key="3">
    <source>
        <dbReference type="Proteomes" id="UP000789901"/>
    </source>
</evidence>
<evidence type="ECO:0000313" key="2">
    <source>
        <dbReference type="EMBL" id="CAG8824958.1"/>
    </source>
</evidence>
<dbReference type="Proteomes" id="UP000789901">
    <property type="component" value="Unassembled WGS sequence"/>
</dbReference>
<protein>
    <submittedName>
        <fullName evidence="2">41401_t:CDS:1</fullName>
    </submittedName>
</protein>
<feature type="non-terminal residue" evidence="2">
    <location>
        <position position="1"/>
    </location>
</feature>
<name>A0ABN7WAP8_GIGMA</name>
<feature type="non-terminal residue" evidence="2">
    <location>
        <position position="52"/>
    </location>
</feature>
<gene>
    <name evidence="2" type="ORF">GMARGA_LOCUS28713</name>
</gene>